<name>D5ACZ4_PICSI</name>
<evidence type="ECO:0000313" key="1">
    <source>
        <dbReference type="EMBL" id="ADE77413.1"/>
    </source>
</evidence>
<dbReference type="EMBL" id="BT124140">
    <property type="protein sequence ID" value="ADE77413.1"/>
    <property type="molecule type" value="mRNA"/>
</dbReference>
<organism evidence="1">
    <name type="scientific">Picea sitchensis</name>
    <name type="common">Sitka spruce</name>
    <name type="synonym">Pinus sitchensis</name>
    <dbReference type="NCBI Taxonomy" id="3332"/>
    <lineage>
        <taxon>Eukaryota</taxon>
        <taxon>Viridiplantae</taxon>
        <taxon>Streptophyta</taxon>
        <taxon>Embryophyta</taxon>
        <taxon>Tracheophyta</taxon>
        <taxon>Spermatophyta</taxon>
        <taxon>Pinopsida</taxon>
        <taxon>Pinidae</taxon>
        <taxon>Conifers I</taxon>
        <taxon>Pinales</taxon>
        <taxon>Pinaceae</taxon>
        <taxon>Picea</taxon>
    </lineage>
</organism>
<proteinExistence type="evidence at transcript level"/>
<sequence>MVSTTSTHSLSRYAVQPFRSMQSYSKATRKLPDFNIGSDHVEPDNHVQHIHSGTKLEKCVDHKLQEGDKVKVLDLYDIALVGIERIHSLYIIHGVKLSRSGDANVNIIKVTRNMPLPYDEKIEGYVHLKEME</sequence>
<reference evidence="1" key="1">
    <citation type="submission" date="2010-04" db="EMBL/GenBank/DDBJ databases">
        <authorList>
            <person name="Reid K.E."/>
            <person name="Liao N."/>
            <person name="Chan S."/>
            <person name="Docking R."/>
            <person name="Taylor G."/>
            <person name="Moore R."/>
            <person name="Mayo M."/>
            <person name="Munro S."/>
            <person name="King J."/>
            <person name="Yanchuk A."/>
            <person name="Holt R."/>
            <person name="Jones S."/>
            <person name="Marra M."/>
            <person name="Ritland C.E."/>
            <person name="Ritland K."/>
            <person name="Bohlmann J."/>
        </authorList>
    </citation>
    <scope>NUCLEOTIDE SEQUENCE</scope>
    <source>
        <tissue evidence="1">Bud</tissue>
    </source>
</reference>
<dbReference type="AlphaFoldDB" id="D5ACZ4"/>
<protein>
    <submittedName>
        <fullName evidence="1">Uncharacterized protein</fullName>
    </submittedName>
</protein>
<accession>D5ACZ4</accession>